<evidence type="ECO:0000256" key="2">
    <source>
        <dbReference type="ARBA" id="ARBA00022475"/>
    </source>
</evidence>
<reference evidence="13" key="1">
    <citation type="submission" date="2020-01" db="EMBL/GenBank/DDBJ databases">
        <authorList>
            <person name="Fang Y."/>
            <person name="Sun R."/>
            <person name="Nie L."/>
            <person name="He J."/>
            <person name="Hao L."/>
            <person name="Wang L."/>
            <person name="Su S."/>
            <person name="Lv E."/>
            <person name="Zhang Z."/>
            <person name="Xie R."/>
            <person name="Liu H."/>
        </authorList>
    </citation>
    <scope>NUCLEOTIDE SEQUENCE [LARGE SCALE GENOMIC DNA]</scope>
    <source>
        <strain evidence="13">XCT-53</strain>
    </source>
</reference>
<keyword evidence="13" id="KW-1185">Reference proteome</keyword>
<dbReference type="NCBIfam" id="TIGR01695">
    <property type="entry name" value="murJ_mviN"/>
    <property type="match status" value="1"/>
</dbReference>
<dbReference type="InterPro" id="IPR051050">
    <property type="entry name" value="Lipid_II_flippase_MurJ/MviN"/>
</dbReference>
<dbReference type="UniPathway" id="UPA00219"/>
<evidence type="ECO:0000256" key="10">
    <source>
        <dbReference type="HAMAP-Rule" id="MF_02078"/>
    </source>
</evidence>
<feature type="transmembrane region" description="Helical" evidence="10">
    <location>
        <begin position="26"/>
        <end position="45"/>
    </location>
</feature>
<dbReference type="InterPro" id="IPR004268">
    <property type="entry name" value="MurJ"/>
</dbReference>
<keyword evidence="6 10" id="KW-1133">Transmembrane helix</keyword>
<evidence type="ECO:0000313" key="12">
    <source>
        <dbReference type="EMBL" id="NBN80142.1"/>
    </source>
</evidence>
<dbReference type="HAMAP" id="MF_02078">
    <property type="entry name" value="MurJ_MviN"/>
    <property type="match status" value="1"/>
</dbReference>
<dbReference type="GO" id="GO:0005886">
    <property type="term" value="C:plasma membrane"/>
    <property type="evidence" value="ECO:0007669"/>
    <property type="project" value="UniProtKB-SubCell"/>
</dbReference>
<sequence length="523" mass="54677">MSLLRHFATVGAATLASRVLGFVRDAMMAAVLGAGPVADAFVVAFRLPNLFRRLFAEGAFNSAFVPLFGRALEEDGEARARQVAGEIASGMLFVLVILLALAEIAMPAVVWLLAPGFLEDPAKFDLTVLMSRITFPYLLFMSMLALVAGILNTYHRFAAAAFAPVMLNVVMIAALAGIVMSGVVEERQIGLILCIGVSVAGVVQLAVVLWDLKRLGFRLSLPRPRLTPAVRRLVVLGIPGLIAGGITQINIVVGQVIASAQASANALLYYADRLYQLPLGVIGIAIGVVLLPSLTRQLRAGEDAQFQKTLNGAMELSFALTLPASVALVVIPDEIVSVLFGRGAFDAAAVSGTAAALAAFSFGLPAYVLNKVFSPGYFAREDTKTPMWFAGLSAAVNVVLSLVLFPTLAHVGIALATTVAGWVNALALGLVLWRRGHFEPDLGVLRKIGLLALASLVMGVGVHLAAGLLSGVLAGPSLAVRVGALGVLVAGGVGLFALLAQVTGAADLLGLVRQIRQRRRRAG</sequence>
<comment type="similarity">
    <text evidence="9 10 11">Belongs to the MurJ/MviN family.</text>
</comment>
<evidence type="ECO:0000256" key="4">
    <source>
        <dbReference type="ARBA" id="ARBA00022960"/>
    </source>
</evidence>
<dbReference type="Pfam" id="PF03023">
    <property type="entry name" value="MurJ"/>
    <property type="match status" value="1"/>
</dbReference>
<keyword evidence="5 10" id="KW-0573">Peptidoglycan synthesis</keyword>
<dbReference type="GO" id="GO:0009252">
    <property type="term" value="P:peptidoglycan biosynthetic process"/>
    <property type="evidence" value="ECO:0007669"/>
    <property type="project" value="UniProtKB-UniRule"/>
</dbReference>
<accession>A0A7X5JAK9</accession>
<feature type="transmembrane region" description="Helical" evidence="10">
    <location>
        <begin position="388"/>
        <end position="405"/>
    </location>
</feature>
<feature type="transmembrane region" description="Helical" evidence="10">
    <location>
        <begin position="233"/>
        <end position="257"/>
    </location>
</feature>
<dbReference type="Proteomes" id="UP000586722">
    <property type="component" value="Unassembled WGS sequence"/>
</dbReference>
<dbReference type="GO" id="GO:0034204">
    <property type="term" value="P:lipid translocation"/>
    <property type="evidence" value="ECO:0007669"/>
    <property type="project" value="TreeGrafter"/>
</dbReference>
<comment type="subcellular location">
    <subcellularLocation>
        <location evidence="10">Cell inner membrane</location>
        <topology evidence="10">Multi-pass membrane protein</topology>
    </subcellularLocation>
    <subcellularLocation>
        <location evidence="1">Cell membrane</location>
        <topology evidence="1">Multi-pass membrane protein</topology>
    </subcellularLocation>
</comment>
<feature type="transmembrane region" description="Helical" evidence="10">
    <location>
        <begin position="478"/>
        <end position="511"/>
    </location>
</feature>
<evidence type="ECO:0000313" key="13">
    <source>
        <dbReference type="Proteomes" id="UP000586722"/>
    </source>
</evidence>
<comment type="pathway">
    <text evidence="10">Cell wall biogenesis; peptidoglycan biosynthesis.</text>
</comment>
<feature type="transmembrane region" description="Helical" evidence="10">
    <location>
        <begin position="316"/>
        <end position="341"/>
    </location>
</feature>
<name>A0A7X5JAK9_9HYPH</name>
<evidence type="ECO:0000256" key="8">
    <source>
        <dbReference type="ARBA" id="ARBA00060041"/>
    </source>
</evidence>
<comment type="function">
    <text evidence="8 10 11">Involved in peptidoglycan biosynthesis. Transports lipid-linked peptidoglycan precursors from the inner to the outer leaflet of the cytoplasmic membrane.</text>
</comment>
<feature type="transmembrane region" description="Helical" evidence="10">
    <location>
        <begin position="411"/>
        <end position="432"/>
    </location>
</feature>
<keyword evidence="10" id="KW-0997">Cell inner membrane</keyword>
<protein>
    <recommendedName>
        <fullName evidence="10">Probable lipid II flippase MurJ</fullName>
    </recommendedName>
</protein>
<feature type="transmembrane region" description="Helical" evidence="10">
    <location>
        <begin position="161"/>
        <end position="183"/>
    </location>
</feature>
<keyword evidence="10 11" id="KW-0813">Transport</keyword>
<feature type="transmembrane region" description="Helical" evidence="10">
    <location>
        <begin position="277"/>
        <end position="295"/>
    </location>
</feature>
<feature type="transmembrane region" description="Helical" evidence="10">
    <location>
        <begin position="91"/>
        <end position="114"/>
    </location>
</feature>
<dbReference type="GO" id="GO:0071555">
    <property type="term" value="P:cell wall organization"/>
    <property type="evidence" value="ECO:0007669"/>
    <property type="project" value="UniProtKB-UniRule"/>
</dbReference>
<evidence type="ECO:0000256" key="1">
    <source>
        <dbReference type="ARBA" id="ARBA00004651"/>
    </source>
</evidence>
<keyword evidence="2 10" id="KW-1003">Cell membrane</keyword>
<dbReference type="PANTHER" id="PTHR47019">
    <property type="entry name" value="LIPID II FLIPPASE MURJ"/>
    <property type="match status" value="1"/>
</dbReference>
<feature type="transmembrane region" description="Helical" evidence="10">
    <location>
        <begin position="134"/>
        <end position="154"/>
    </location>
</feature>
<gene>
    <name evidence="10 12" type="primary">murJ</name>
    <name evidence="12" type="ORF">GWI72_17830</name>
</gene>
<evidence type="ECO:0000256" key="6">
    <source>
        <dbReference type="ARBA" id="ARBA00022989"/>
    </source>
</evidence>
<keyword evidence="3 10" id="KW-0812">Transmembrane</keyword>
<feature type="transmembrane region" description="Helical" evidence="10">
    <location>
        <begin position="444"/>
        <end position="466"/>
    </location>
</feature>
<comment type="caution">
    <text evidence="12">The sequence shown here is derived from an EMBL/GenBank/DDBJ whole genome shotgun (WGS) entry which is preliminary data.</text>
</comment>
<dbReference type="PANTHER" id="PTHR47019:SF1">
    <property type="entry name" value="LIPID II FLIPPASE MURJ"/>
    <property type="match status" value="1"/>
</dbReference>
<keyword evidence="7 10" id="KW-0472">Membrane</keyword>
<dbReference type="AlphaFoldDB" id="A0A7X5JAK9"/>
<keyword evidence="4 10" id="KW-0133">Cell shape</keyword>
<evidence type="ECO:0000256" key="5">
    <source>
        <dbReference type="ARBA" id="ARBA00022984"/>
    </source>
</evidence>
<feature type="transmembrane region" description="Helical" evidence="10">
    <location>
        <begin position="347"/>
        <end position="368"/>
    </location>
</feature>
<dbReference type="EMBL" id="JAABLQ010000003">
    <property type="protein sequence ID" value="NBN80142.1"/>
    <property type="molecule type" value="Genomic_DNA"/>
</dbReference>
<evidence type="ECO:0000256" key="3">
    <source>
        <dbReference type="ARBA" id="ARBA00022692"/>
    </source>
</evidence>
<evidence type="ECO:0000256" key="11">
    <source>
        <dbReference type="PIRNR" id="PIRNR002869"/>
    </source>
</evidence>
<organism evidence="12 13">
    <name type="scientific">Pannonibacter tanglangensis</name>
    <dbReference type="NCBI Taxonomy" id="2750084"/>
    <lineage>
        <taxon>Bacteria</taxon>
        <taxon>Pseudomonadati</taxon>
        <taxon>Pseudomonadota</taxon>
        <taxon>Alphaproteobacteria</taxon>
        <taxon>Hyphomicrobiales</taxon>
        <taxon>Stappiaceae</taxon>
        <taxon>Pannonibacter</taxon>
    </lineage>
</organism>
<keyword evidence="10 11" id="KW-0961">Cell wall biogenesis/degradation</keyword>
<dbReference type="GO" id="GO:0008360">
    <property type="term" value="P:regulation of cell shape"/>
    <property type="evidence" value="ECO:0007669"/>
    <property type="project" value="UniProtKB-UniRule"/>
</dbReference>
<dbReference type="GO" id="GO:0015648">
    <property type="term" value="F:lipid-linked peptidoglycan transporter activity"/>
    <property type="evidence" value="ECO:0007669"/>
    <property type="project" value="UniProtKB-UniRule"/>
</dbReference>
<feature type="transmembrane region" description="Helical" evidence="10">
    <location>
        <begin position="189"/>
        <end position="212"/>
    </location>
</feature>
<dbReference type="PIRSF" id="PIRSF002869">
    <property type="entry name" value="MviN"/>
    <property type="match status" value="1"/>
</dbReference>
<dbReference type="RefSeq" id="WP_161709530.1">
    <property type="nucleotide sequence ID" value="NZ_JAABLQ010000003.1"/>
</dbReference>
<evidence type="ECO:0000256" key="9">
    <source>
        <dbReference type="ARBA" id="ARBA00061532"/>
    </source>
</evidence>
<evidence type="ECO:0000256" key="7">
    <source>
        <dbReference type="ARBA" id="ARBA00023136"/>
    </source>
</evidence>
<dbReference type="PRINTS" id="PR01806">
    <property type="entry name" value="VIRFACTRMVIN"/>
</dbReference>
<dbReference type="CDD" id="cd13123">
    <property type="entry name" value="MATE_MurJ_like"/>
    <property type="match status" value="1"/>
</dbReference>
<proteinExistence type="inferred from homology"/>